<accession>A0ABN9W4F9</accession>
<keyword evidence="1" id="KW-0479">Metal-binding</keyword>
<dbReference type="InterPro" id="IPR013087">
    <property type="entry name" value="Znf_C2H2_type"/>
</dbReference>
<feature type="compositionally biased region" description="Low complexity" evidence="2">
    <location>
        <begin position="1361"/>
        <end position="1383"/>
    </location>
</feature>
<feature type="domain" description="C2H2-type" evidence="3">
    <location>
        <begin position="764"/>
        <end position="792"/>
    </location>
</feature>
<dbReference type="InterPro" id="IPR038765">
    <property type="entry name" value="Papain-like_cys_pep_sf"/>
</dbReference>
<feature type="compositionally biased region" description="Acidic residues" evidence="2">
    <location>
        <begin position="1118"/>
        <end position="1131"/>
    </location>
</feature>
<feature type="compositionally biased region" description="Basic and acidic residues" evidence="2">
    <location>
        <begin position="561"/>
        <end position="577"/>
    </location>
</feature>
<organism evidence="4 5">
    <name type="scientific">Prorocentrum cordatum</name>
    <dbReference type="NCBI Taxonomy" id="2364126"/>
    <lineage>
        <taxon>Eukaryota</taxon>
        <taxon>Sar</taxon>
        <taxon>Alveolata</taxon>
        <taxon>Dinophyceae</taxon>
        <taxon>Prorocentrales</taxon>
        <taxon>Prorocentraceae</taxon>
        <taxon>Prorocentrum</taxon>
    </lineage>
</organism>
<keyword evidence="5" id="KW-1185">Reference proteome</keyword>
<dbReference type="InterPro" id="IPR046700">
    <property type="entry name" value="DUF6570"/>
</dbReference>
<protein>
    <recommendedName>
        <fullName evidence="3">C2H2-type domain-containing protein</fullName>
    </recommendedName>
</protein>
<comment type="caution">
    <text evidence="4">The sequence shown here is derived from an EMBL/GenBank/DDBJ whole genome shotgun (WGS) entry which is preliminary data.</text>
</comment>
<feature type="compositionally biased region" description="Acidic residues" evidence="2">
    <location>
        <begin position="2135"/>
        <end position="2146"/>
    </location>
</feature>
<reference evidence="4" key="1">
    <citation type="submission" date="2023-10" db="EMBL/GenBank/DDBJ databases">
        <authorList>
            <person name="Chen Y."/>
            <person name="Shah S."/>
            <person name="Dougan E. K."/>
            <person name="Thang M."/>
            <person name="Chan C."/>
        </authorList>
    </citation>
    <scope>NUCLEOTIDE SEQUENCE [LARGE SCALE GENOMIC DNA]</scope>
</reference>
<dbReference type="Pfam" id="PF14214">
    <property type="entry name" value="Helitron_like_N"/>
    <property type="match status" value="1"/>
</dbReference>
<evidence type="ECO:0000313" key="4">
    <source>
        <dbReference type="EMBL" id="CAK0880981.1"/>
    </source>
</evidence>
<feature type="compositionally biased region" description="Basic and acidic residues" evidence="2">
    <location>
        <begin position="1350"/>
        <end position="1360"/>
    </location>
</feature>
<feature type="region of interest" description="Disordered" evidence="2">
    <location>
        <begin position="560"/>
        <end position="579"/>
    </location>
</feature>
<feature type="region of interest" description="Disordered" evidence="2">
    <location>
        <begin position="478"/>
        <end position="554"/>
    </location>
</feature>
<evidence type="ECO:0000259" key="3">
    <source>
        <dbReference type="PROSITE" id="PS50157"/>
    </source>
</evidence>
<dbReference type="InterPro" id="IPR025476">
    <property type="entry name" value="Helitron_helicase-like"/>
</dbReference>
<feature type="region of interest" description="Disordered" evidence="2">
    <location>
        <begin position="1115"/>
        <end position="1138"/>
    </location>
</feature>
<feature type="region of interest" description="Disordered" evidence="2">
    <location>
        <begin position="1208"/>
        <end position="1239"/>
    </location>
</feature>
<gene>
    <name evidence="4" type="ORF">PCOR1329_LOCUS63969</name>
</gene>
<dbReference type="PROSITE" id="PS00028">
    <property type="entry name" value="ZINC_FINGER_C2H2_1"/>
    <property type="match status" value="1"/>
</dbReference>
<feature type="compositionally biased region" description="Basic and acidic residues" evidence="2">
    <location>
        <begin position="2121"/>
        <end position="2134"/>
    </location>
</feature>
<sequence length="2146" mass="239640">MPPKRKPAAVAGVTGVQQSVKSSDRAVGVLQRVVEHVREHAGKLPSQTRDDEKKLYFQFKKLRGKRHKEKLGCAHGDEKNVARRFERLRDRAQGDPDSVTAEAHRLLRRIPAEIGPLALVLERQQEAERESADFARRHEVDPPRHLPRIQTQMGEGDSHCGSSPFPFLVNMKNTCYLNSVVTCLVHCAGPRTHLLEMDRASELREALQDLIRNYTSGVAEPAEAKPWHWDVLAPCRLVDATGMGAACFAAHAPGLRGAEMPLRSDDVLTPRERVNTATRLGNLATQSPIDGPAVIQELLSAEDMKLRATPATLAIRLPQSKIMEIQGSGESDDEEILSWIQSEDSDGDSFCPVTWGERGLVDLRACCADGCERRERAVYRLRACVHYCNRGHVPGAGVIDQGHFTASFRAADDRWYDVDDLDREAVVRARECCPDQYPQICFLERVGDPEVSVASLSPHLVHAGDDDDAPPVKRQKLLGKPAAVDTGRVNHDGPPLKRIRLKGKQPPGPCAASSAFRTPKKQRDDERNRKGRKQNRDGRKQDREDLRQNRKGTAIQQLRKIPAEKAGDNSDGKRCDLDNDQAETCPVGAFRTEQEIFREAEKSRRWLGDVFVCLRLLVTRLPEPRLVAGDLLNNLPEVPSYKAHQMTGERLQEALGVVEEEEIRAAEARVQSGTWSLALVATRLDELLLVNDASMNAVAGAGTALATALGHVAVPAAATATMRAHMDAADWPARPRDCGLAGAAAMPPRLRREPRGEAPPCLPRACHLCEASYPTKEALQKHVRRVHGGDQRAREAWLSLESEKPHFVETAGKRRIPMHFAQSYQVSAFAKLDEAPPRSHAHFWCALYRRLASDGHHDVDPRDLDAVAAIERGFIPDIAQATEEDQPPAEEQPAPEPRRYVACAFCAVQYWNDELTQEFIAGPNCFMKNPAKVAHLLSAEWYHEQWDLIPWEQLLASSVDLPHLGPDGETMMTTPVLMHKRRVPEGACAGAKHVYVCHNCKDCYKGPTPRLSPSALSNYLWLGRHEPVFRDASLGHQLLLALGPVVSMKVYLSSKGVDERARQHAQTWTQQFLQQGMQGTAVAFPNGNIADDMQSFPPEEEVLQHTFAAVFTGPERPAEEEQAAIDGDDAEAERRREEMARQRLRKEVELQVCREEFDVQARRLQATNYVYNDDKVKYRTDLKDALPEERAVPSCMLACARFVKVDPGDEDDTQARGPASSTTAGAQENEAAADADAAESTPFLSVLDDDTADAAELSTLPQLLRMLENASAMGGRAVANETFAKVEVGGFEALDEVGRDRLLKACRDIHELCRKVSPEEEHRRLLWRVQQIVSCKSQEDYDMGDEAVHAAGQEEEKSRGEATSAAATAETPTRAETQQQQPPSAAEVAERVASGDAEARVAAGLAAGAGAAPEGQPRRARAQLRVPTGKDPASWWHPSYWSIARPTDFCYGDCAWGHENQPHPLSVVEWITFLLRREELEYTLPGEEKPYVAAKVNRFRCSWQVLHLMHSFWRVTETTKSVHAALKMPGAFGLARKLQELKPEDIQDAMLKMHEKGKKVTLQGLMSDKDVPQMLQIALSSMQRCASGILGSNGHRKLLHREGVAYTLRFGPPLVFLTPNLADTKQPLLLVVQGEEYHFDERITNLNPAYREMVQRLARDPVGKTLVFELMVRLFFIHVLGIRSDVVGWRRGAARKSSGARCFDSFAADFFEDSITGPFAAAFGAIEAQGRGSLHPHVLVWLVLISMQELLSTLMRDRATFKKRVELWMRELVHAVASVQESAVSEYAGFLRGDLAGPLPPYLKVEELPLGPKERGQSGADGERETVPAERLDLDESKGDQELYFWRPDKIEEDEMEQEAWRPKLPLRNEEGNEVDLDTWREEQMEKKKSLWSTKLNEFPSGQVPTFRLGHSAQSAMDEFRQALPSDDWIRAMCKHARDLVIGCAVHVCSPSCFKYHSKGSSQICRHNFYHVVNLHSHESEQTARIRRRGKPLRGCVGIFRDTRYGMAGRIITFQKHPGECSTNYTGLVTIGSNLDVQDLRRVLPPELWMDPSELEPPADTSESAPDWAHGAYPQRFKDISIGKQEHWGWMQHLGTTEHRRHAVVTFENWHEVLKNLGEMPPHEIGRPSGPDEHCDGDEACGEARD</sequence>
<dbReference type="EMBL" id="CAUYUJ010018138">
    <property type="protein sequence ID" value="CAK0880981.1"/>
    <property type="molecule type" value="Genomic_DNA"/>
</dbReference>
<evidence type="ECO:0000256" key="1">
    <source>
        <dbReference type="PROSITE-ProRule" id="PRU00042"/>
    </source>
</evidence>
<feature type="compositionally biased region" description="Basic and acidic residues" evidence="2">
    <location>
        <begin position="521"/>
        <end position="548"/>
    </location>
</feature>
<dbReference type="Pfam" id="PF20209">
    <property type="entry name" value="DUF6570"/>
    <property type="match status" value="1"/>
</dbReference>
<evidence type="ECO:0000256" key="2">
    <source>
        <dbReference type="SAM" id="MobiDB-lite"/>
    </source>
</evidence>
<evidence type="ECO:0000313" key="5">
    <source>
        <dbReference type="Proteomes" id="UP001189429"/>
    </source>
</evidence>
<dbReference type="SUPFAM" id="SSF54001">
    <property type="entry name" value="Cysteine proteinases"/>
    <property type="match status" value="1"/>
</dbReference>
<name>A0ABN9W4F9_9DINO</name>
<proteinExistence type="predicted"/>
<keyword evidence="1" id="KW-0862">Zinc</keyword>
<feature type="region of interest" description="Disordered" evidence="2">
    <location>
        <begin position="1350"/>
        <end position="1393"/>
    </location>
</feature>
<feature type="region of interest" description="Disordered" evidence="2">
    <location>
        <begin position="2121"/>
        <end position="2146"/>
    </location>
</feature>
<dbReference type="PROSITE" id="PS50157">
    <property type="entry name" value="ZINC_FINGER_C2H2_2"/>
    <property type="match status" value="1"/>
</dbReference>
<feature type="region of interest" description="Disordered" evidence="2">
    <location>
        <begin position="1408"/>
        <end position="1428"/>
    </location>
</feature>
<feature type="region of interest" description="Disordered" evidence="2">
    <location>
        <begin position="2051"/>
        <end position="2070"/>
    </location>
</feature>
<dbReference type="Gene3D" id="3.90.70.10">
    <property type="entry name" value="Cysteine proteinases"/>
    <property type="match status" value="1"/>
</dbReference>
<dbReference type="Proteomes" id="UP001189429">
    <property type="component" value="Unassembled WGS sequence"/>
</dbReference>
<keyword evidence="1" id="KW-0863">Zinc-finger</keyword>
<feature type="region of interest" description="Disordered" evidence="2">
    <location>
        <begin position="1809"/>
        <end position="1829"/>
    </location>
</feature>